<dbReference type="AlphaFoldDB" id="A0A919I828"/>
<feature type="region of interest" description="Disordered" evidence="1">
    <location>
        <begin position="83"/>
        <end position="126"/>
    </location>
</feature>
<sequence>MVSESKKDKTLADRYQAAQPQAEDKLYMVNDRDGLYVTVTPAGSISFRYNYSINDRQETITFDRYGVGGARWQKPVSDLVKPSGWSPMESRQLRRRPETRRVLKGLKPLVPGRKSGTWLPDGRLYP</sequence>
<evidence type="ECO:0000313" key="4">
    <source>
        <dbReference type="Proteomes" id="UP000655094"/>
    </source>
</evidence>
<dbReference type="Proteomes" id="UP000655094">
    <property type="component" value="Unassembled WGS sequence"/>
</dbReference>
<dbReference type="EMBL" id="BNFF01000002">
    <property type="protein sequence ID" value="GHK57691.1"/>
    <property type="molecule type" value="Genomic_DNA"/>
</dbReference>
<name>A0A919I828_KLEPN</name>
<evidence type="ECO:0000256" key="1">
    <source>
        <dbReference type="SAM" id="MobiDB-lite"/>
    </source>
</evidence>
<dbReference type="Gene3D" id="3.30.160.390">
    <property type="entry name" value="Integrase, DNA-binding domain"/>
    <property type="match status" value="1"/>
</dbReference>
<dbReference type="InterPro" id="IPR038488">
    <property type="entry name" value="Integrase_DNA-bd_sf"/>
</dbReference>
<evidence type="ECO:0000259" key="2">
    <source>
        <dbReference type="Pfam" id="PF13356"/>
    </source>
</evidence>
<reference evidence="3" key="1">
    <citation type="submission" date="2020-10" db="EMBL/GenBank/DDBJ databases">
        <title>Genome Sequence of ESBL Producing Zambian Clinical Strains.</title>
        <authorList>
            <person name="Shawa M."/>
            <person name="Furuta Y."/>
            <person name="Simbotwe M."/>
            <person name="Mulenga E."/>
            <person name="Mubanga M."/>
            <person name="Mulenga G."/>
            <person name="Kaile C."/>
            <person name="Zorigt T."/>
            <person name="Hang'ombe B."/>
            <person name="Higashi H."/>
        </authorList>
    </citation>
    <scope>NUCLEOTIDE SEQUENCE</scope>
    <source>
        <strain evidence="3">Zam_UTH_09</strain>
    </source>
</reference>
<comment type="caution">
    <text evidence="3">The sequence shown here is derived from an EMBL/GenBank/DDBJ whole genome shotgun (WGS) entry which is preliminary data.</text>
</comment>
<feature type="domain" description="Integrase DNA-binding" evidence="2">
    <location>
        <begin position="18"/>
        <end position="66"/>
    </location>
</feature>
<accession>A0A919I828</accession>
<organism evidence="3 4">
    <name type="scientific">Klebsiella pneumoniae</name>
    <dbReference type="NCBI Taxonomy" id="573"/>
    <lineage>
        <taxon>Bacteria</taxon>
        <taxon>Pseudomonadati</taxon>
        <taxon>Pseudomonadota</taxon>
        <taxon>Gammaproteobacteria</taxon>
        <taxon>Enterobacterales</taxon>
        <taxon>Enterobacteriaceae</taxon>
        <taxon>Klebsiella/Raoultella group</taxon>
        <taxon>Klebsiella</taxon>
        <taxon>Klebsiella pneumoniae complex</taxon>
    </lineage>
</organism>
<proteinExistence type="predicted"/>
<protein>
    <recommendedName>
        <fullName evidence="2">Integrase DNA-binding domain-containing protein</fullName>
    </recommendedName>
</protein>
<evidence type="ECO:0000313" key="3">
    <source>
        <dbReference type="EMBL" id="GHK57691.1"/>
    </source>
</evidence>
<dbReference type="Pfam" id="PF13356">
    <property type="entry name" value="Arm-DNA-bind_3"/>
    <property type="match status" value="1"/>
</dbReference>
<dbReference type="InterPro" id="IPR025166">
    <property type="entry name" value="Integrase_DNA_bind_dom"/>
</dbReference>
<feature type="compositionally biased region" description="Basic and acidic residues" evidence="1">
    <location>
        <begin position="91"/>
        <end position="101"/>
    </location>
</feature>
<gene>
    <name evidence="3" type="ORF">KPZU09_74270</name>
</gene>